<gene>
    <name evidence="2" type="ORF">SMD27_08005</name>
</gene>
<dbReference type="InterPro" id="IPR029787">
    <property type="entry name" value="Nucleotide_cyclase"/>
</dbReference>
<protein>
    <submittedName>
        <fullName evidence="2">Adenylate/guanylate cyclase domain-containing protein</fullName>
        <ecNumber evidence="2">4.6.1.-</ecNumber>
    </submittedName>
</protein>
<evidence type="ECO:0000313" key="2">
    <source>
        <dbReference type="EMBL" id="MDY0882783.1"/>
    </source>
</evidence>
<accession>A0ABU5EB84</accession>
<dbReference type="RefSeq" id="WP_320507844.1">
    <property type="nucleotide sequence ID" value="NZ_JAXCLW010000002.1"/>
</dbReference>
<proteinExistence type="predicted"/>
<dbReference type="GO" id="GO:0016829">
    <property type="term" value="F:lyase activity"/>
    <property type="evidence" value="ECO:0007669"/>
    <property type="project" value="UniProtKB-KW"/>
</dbReference>
<comment type="caution">
    <text evidence="2">The sequence shown here is derived from an EMBL/GenBank/DDBJ whole genome shotgun (WGS) entry which is preliminary data.</text>
</comment>
<dbReference type="PANTHER" id="PTHR43081">
    <property type="entry name" value="ADENYLATE CYCLASE, TERMINAL-DIFFERENTIATION SPECIFIC-RELATED"/>
    <property type="match status" value="1"/>
</dbReference>
<evidence type="ECO:0000313" key="3">
    <source>
        <dbReference type="Proteomes" id="UP001279642"/>
    </source>
</evidence>
<reference evidence="2 3" key="1">
    <citation type="journal article" date="2016" name="Antonie Van Leeuwenhoek">
        <title>Dongia soli sp. nov., isolated from soil from Dokdo, Korea.</title>
        <authorList>
            <person name="Kim D.U."/>
            <person name="Lee H."/>
            <person name="Kim H."/>
            <person name="Kim S.G."/>
            <person name="Ka J.O."/>
        </authorList>
    </citation>
    <scope>NUCLEOTIDE SEQUENCE [LARGE SCALE GENOMIC DNA]</scope>
    <source>
        <strain evidence="2 3">D78</strain>
    </source>
</reference>
<dbReference type="SMART" id="SM00044">
    <property type="entry name" value="CYCc"/>
    <property type="match status" value="1"/>
</dbReference>
<dbReference type="Pfam" id="PF00211">
    <property type="entry name" value="Guanylate_cyc"/>
    <property type="match status" value="1"/>
</dbReference>
<dbReference type="InterPro" id="IPR050697">
    <property type="entry name" value="Adenylyl/Guanylyl_Cyclase_3/4"/>
</dbReference>
<keyword evidence="3" id="KW-1185">Reference proteome</keyword>
<feature type="domain" description="Guanylate cyclase" evidence="1">
    <location>
        <begin position="212"/>
        <end position="339"/>
    </location>
</feature>
<name>A0ABU5EB84_9PROT</name>
<dbReference type="PANTHER" id="PTHR43081:SF11">
    <property type="entry name" value="BLR2264 PROTEIN"/>
    <property type="match status" value="1"/>
</dbReference>
<dbReference type="Proteomes" id="UP001279642">
    <property type="component" value="Unassembled WGS sequence"/>
</dbReference>
<dbReference type="InterPro" id="IPR001054">
    <property type="entry name" value="A/G_cyclase"/>
</dbReference>
<dbReference type="EC" id="4.6.1.-" evidence="2"/>
<dbReference type="SUPFAM" id="SSF55073">
    <property type="entry name" value="Nucleotide cyclase"/>
    <property type="match status" value="1"/>
</dbReference>
<sequence>MNVSIADIALVIIEWLVSDYCHDLDVANLVEGLGVRLVNAGLPIDRLAFHLFTIDPEFLGRAIAWAPGESVEIISRRHGFENTALGQRNPVRHVLKTGAWLTVRPDQPGADHWPTHDIYANRQLAELVFAPLLSGSSWIGAVSLSTCRERGFKPEHHALFRRIMPTLRTVIELKMLQERSTNLLDTYIGTETGRRILAGHIRRDDVETIEAALMICDLRDFTGLSNRLSGDRILHFLNSYFDQVLPAIEENGGEVLKFVGDAILAIFRISDDPARNCSVAFQASLSALSRLASLSEADATLSAGVALHYGAASYGNIGSGHRLDFTVIGRDVNLTSRIQTVCASSGEPLLMSSRFAKLLTGIETRSCGYHELKGFAEKVELFAVADQPHADSDVS</sequence>
<keyword evidence="2" id="KW-0456">Lyase</keyword>
<evidence type="ECO:0000259" key="1">
    <source>
        <dbReference type="PROSITE" id="PS50125"/>
    </source>
</evidence>
<dbReference type="PROSITE" id="PS50125">
    <property type="entry name" value="GUANYLATE_CYCLASE_2"/>
    <property type="match status" value="1"/>
</dbReference>
<dbReference type="Gene3D" id="3.30.70.1230">
    <property type="entry name" value="Nucleotide cyclase"/>
    <property type="match status" value="1"/>
</dbReference>
<dbReference type="CDD" id="cd07302">
    <property type="entry name" value="CHD"/>
    <property type="match status" value="1"/>
</dbReference>
<dbReference type="SUPFAM" id="SSF55781">
    <property type="entry name" value="GAF domain-like"/>
    <property type="match status" value="1"/>
</dbReference>
<dbReference type="EMBL" id="JAXCLW010000002">
    <property type="protein sequence ID" value="MDY0882783.1"/>
    <property type="molecule type" value="Genomic_DNA"/>
</dbReference>
<organism evidence="2 3">
    <name type="scientific">Dongia soli</name>
    <dbReference type="NCBI Taxonomy" id="600628"/>
    <lineage>
        <taxon>Bacteria</taxon>
        <taxon>Pseudomonadati</taxon>
        <taxon>Pseudomonadota</taxon>
        <taxon>Alphaproteobacteria</taxon>
        <taxon>Rhodospirillales</taxon>
        <taxon>Dongiaceae</taxon>
        <taxon>Dongia</taxon>
    </lineage>
</organism>